<dbReference type="EMBL" id="JAIWYP010000010">
    <property type="protein sequence ID" value="KAH3754698.1"/>
    <property type="molecule type" value="Genomic_DNA"/>
</dbReference>
<evidence type="ECO:0000256" key="4">
    <source>
        <dbReference type="ARBA" id="ARBA00022737"/>
    </source>
</evidence>
<dbReference type="PROSITE" id="PS50092">
    <property type="entry name" value="TSP1"/>
    <property type="match status" value="3"/>
</dbReference>
<dbReference type="Pfam" id="PF00386">
    <property type="entry name" value="C1q"/>
    <property type="match status" value="1"/>
</dbReference>
<dbReference type="Gene3D" id="2.60.120.40">
    <property type="match status" value="1"/>
</dbReference>
<dbReference type="AlphaFoldDB" id="A0A9D4DTF6"/>
<dbReference type="InterPro" id="IPR000884">
    <property type="entry name" value="TSP1_rpt"/>
</dbReference>
<gene>
    <name evidence="8" type="ORF">DPMN_189379</name>
</gene>
<reference evidence="8" key="1">
    <citation type="journal article" date="2019" name="bioRxiv">
        <title>The Genome of the Zebra Mussel, Dreissena polymorpha: A Resource for Invasive Species Research.</title>
        <authorList>
            <person name="McCartney M.A."/>
            <person name="Auch B."/>
            <person name="Kono T."/>
            <person name="Mallez S."/>
            <person name="Zhang Y."/>
            <person name="Obille A."/>
            <person name="Becker A."/>
            <person name="Abrahante J.E."/>
            <person name="Garbe J."/>
            <person name="Badalamenti J.P."/>
            <person name="Herman A."/>
            <person name="Mangelson H."/>
            <person name="Liachko I."/>
            <person name="Sullivan S."/>
            <person name="Sone E.D."/>
            <person name="Koren S."/>
            <person name="Silverstein K.A.T."/>
            <person name="Beckman K.B."/>
            <person name="Gohl D.M."/>
        </authorList>
    </citation>
    <scope>NUCLEOTIDE SEQUENCE</scope>
    <source>
        <strain evidence="8">Duluth1</strain>
        <tissue evidence="8">Whole animal</tissue>
    </source>
</reference>
<dbReference type="Gene3D" id="2.20.100.10">
    <property type="entry name" value="Thrombospondin type-1 (TSP1) repeat"/>
    <property type="match status" value="3"/>
</dbReference>
<dbReference type="InterPro" id="IPR052065">
    <property type="entry name" value="Compl_asym_regulator"/>
</dbReference>
<evidence type="ECO:0000259" key="7">
    <source>
        <dbReference type="PROSITE" id="PS50871"/>
    </source>
</evidence>
<keyword evidence="3 6" id="KW-0732">Signal</keyword>
<dbReference type="PANTHER" id="PTHR22906:SF43">
    <property type="entry name" value="PROPERDIN"/>
    <property type="match status" value="1"/>
</dbReference>
<accession>A0A9D4DTF6</accession>
<name>A0A9D4DTF6_DREPO</name>
<sequence>MNTFTGLLIFTGILCAIGISECLECFNCLNIADPRACTNTSQCSNSESCYLKTRHSGNEVHYDMGCQDNQLCSSVAVDPNGIIGRSIETRQQYSCHECCSSTRCNEQLCSHRKPTSCIDDVTLDCARLNSLFHVCADVHHAKITCPKFCGLCQLVDGNWADWGGWSSCTVTCNNGTQERSRTCSNPAPSNSGLNCTGPGVESKMCQNQLCPVHGNWSDWSMWSNCSATCGVGVRQKTRTCTNPKPDRSGNDCIGESIEYTVCPNKPCSVIDGGWSSWGAWESCSVTCGGGLKLRSRTCTNPSPTLYGKTCEGNYEAFVVCANTACHVVAFNAHGLNVLSNLVNAFQTVIFNEGNAYNASTGHFKAPVDGIYYFSAQICPIAGNGLYFFLERGNEIMTVSTRLTATYAYSYNSHTCISASSSVKLTRNEHVWVRMYSQYSTSNIYETGDMAWITFTGTLIQELQ</sequence>
<dbReference type="Pfam" id="PF00090">
    <property type="entry name" value="TSP_1"/>
    <property type="match status" value="3"/>
</dbReference>
<feature type="signal peptide" evidence="6">
    <location>
        <begin position="1"/>
        <end position="22"/>
    </location>
</feature>
<dbReference type="InterPro" id="IPR036383">
    <property type="entry name" value="TSP1_rpt_sf"/>
</dbReference>
<feature type="chain" id="PRO_5039086712" description="C1q domain-containing protein" evidence="6">
    <location>
        <begin position="23"/>
        <end position="463"/>
    </location>
</feature>
<dbReference type="PANTHER" id="PTHR22906">
    <property type="entry name" value="PROPERDIN"/>
    <property type="match status" value="1"/>
</dbReference>
<comment type="caution">
    <text evidence="8">The sequence shown here is derived from an EMBL/GenBank/DDBJ whole genome shotgun (WGS) entry which is preliminary data.</text>
</comment>
<evidence type="ECO:0000313" key="9">
    <source>
        <dbReference type="Proteomes" id="UP000828390"/>
    </source>
</evidence>
<dbReference type="InterPro" id="IPR008983">
    <property type="entry name" value="Tumour_necrosis_fac-like_dom"/>
</dbReference>
<keyword evidence="2" id="KW-0964">Secreted</keyword>
<keyword evidence="5" id="KW-1015">Disulfide bond</keyword>
<dbReference type="PRINTS" id="PR01705">
    <property type="entry name" value="TSP1REPEAT"/>
</dbReference>
<dbReference type="SUPFAM" id="SSF82895">
    <property type="entry name" value="TSP-1 type 1 repeat"/>
    <property type="match status" value="3"/>
</dbReference>
<comment type="subcellular location">
    <subcellularLocation>
        <location evidence="1">Secreted</location>
    </subcellularLocation>
</comment>
<dbReference type="SMART" id="SM00110">
    <property type="entry name" value="C1Q"/>
    <property type="match status" value="1"/>
</dbReference>
<dbReference type="Proteomes" id="UP000828390">
    <property type="component" value="Unassembled WGS sequence"/>
</dbReference>
<organism evidence="8 9">
    <name type="scientific">Dreissena polymorpha</name>
    <name type="common">Zebra mussel</name>
    <name type="synonym">Mytilus polymorpha</name>
    <dbReference type="NCBI Taxonomy" id="45954"/>
    <lineage>
        <taxon>Eukaryota</taxon>
        <taxon>Metazoa</taxon>
        <taxon>Spiralia</taxon>
        <taxon>Lophotrochozoa</taxon>
        <taxon>Mollusca</taxon>
        <taxon>Bivalvia</taxon>
        <taxon>Autobranchia</taxon>
        <taxon>Heteroconchia</taxon>
        <taxon>Euheterodonta</taxon>
        <taxon>Imparidentia</taxon>
        <taxon>Neoheterodontei</taxon>
        <taxon>Myida</taxon>
        <taxon>Dreissenoidea</taxon>
        <taxon>Dreissenidae</taxon>
        <taxon>Dreissena</taxon>
    </lineage>
</organism>
<proteinExistence type="predicted"/>
<dbReference type="FunFam" id="2.20.100.10:FF:000002">
    <property type="entry name" value="Unc-5 netrin receptor C"/>
    <property type="match status" value="1"/>
</dbReference>
<dbReference type="FunFam" id="2.20.100.10:FF:000007">
    <property type="entry name" value="Thrombospondin 1"/>
    <property type="match status" value="2"/>
</dbReference>
<dbReference type="InterPro" id="IPR001073">
    <property type="entry name" value="C1q_dom"/>
</dbReference>
<evidence type="ECO:0000256" key="6">
    <source>
        <dbReference type="SAM" id="SignalP"/>
    </source>
</evidence>
<evidence type="ECO:0000256" key="5">
    <source>
        <dbReference type="ARBA" id="ARBA00023157"/>
    </source>
</evidence>
<evidence type="ECO:0000256" key="3">
    <source>
        <dbReference type="ARBA" id="ARBA00022729"/>
    </source>
</evidence>
<feature type="domain" description="C1q" evidence="7">
    <location>
        <begin position="318"/>
        <end position="463"/>
    </location>
</feature>
<evidence type="ECO:0000256" key="2">
    <source>
        <dbReference type="ARBA" id="ARBA00022525"/>
    </source>
</evidence>
<evidence type="ECO:0000256" key="1">
    <source>
        <dbReference type="ARBA" id="ARBA00004613"/>
    </source>
</evidence>
<reference evidence="8" key="2">
    <citation type="submission" date="2020-11" db="EMBL/GenBank/DDBJ databases">
        <authorList>
            <person name="McCartney M.A."/>
            <person name="Auch B."/>
            <person name="Kono T."/>
            <person name="Mallez S."/>
            <person name="Becker A."/>
            <person name="Gohl D.M."/>
            <person name="Silverstein K.A.T."/>
            <person name="Koren S."/>
            <person name="Bechman K.B."/>
            <person name="Herman A."/>
            <person name="Abrahante J.E."/>
            <person name="Garbe J."/>
        </authorList>
    </citation>
    <scope>NUCLEOTIDE SEQUENCE</scope>
    <source>
        <strain evidence="8">Duluth1</strain>
        <tissue evidence="8">Whole animal</tissue>
    </source>
</reference>
<dbReference type="PROSITE" id="PS50871">
    <property type="entry name" value="C1Q"/>
    <property type="match status" value="1"/>
</dbReference>
<keyword evidence="9" id="KW-1185">Reference proteome</keyword>
<evidence type="ECO:0000313" key="8">
    <source>
        <dbReference type="EMBL" id="KAH3754698.1"/>
    </source>
</evidence>
<dbReference type="SUPFAM" id="SSF49842">
    <property type="entry name" value="TNF-like"/>
    <property type="match status" value="1"/>
</dbReference>
<protein>
    <recommendedName>
        <fullName evidence="7">C1q domain-containing protein</fullName>
    </recommendedName>
</protein>
<dbReference type="SMART" id="SM00209">
    <property type="entry name" value="TSP1"/>
    <property type="match status" value="3"/>
</dbReference>
<keyword evidence="4" id="KW-0677">Repeat</keyword>